<dbReference type="GO" id="GO:0006352">
    <property type="term" value="P:DNA-templated transcription initiation"/>
    <property type="evidence" value="ECO:0007669"/>
    <property type="project" value="InterPro"/>
</dbReference>
<dbReference type="PANTHER" id="PTHR43133:SF8">
    <property type="entry name" value="RNA POLYMERASE SIGMA FACTOR HI_1459-RELATED"/>
    <property type="match status" value="1"/>
</dbReference>
<evidence type="ECO:0000256" key="1">
    <source>
        <dbReference type="ARBA" id="ARBA00010641"/>
    </source>
</evidence>
<dbReference type="InterPro" id="IPR013249">
    <property type="entry name" value="RNA_pol_sigma70_r4_t2"/>
</dbReference>
<dbReference type="NCBIfam" id="TIGR02937">
    <property type="entry name" value="sigma70-ECF"/>
    <property type="match status" value="1"/>
</dbReference>
<evidence type="ECO:0000256" key="3">
    <source>
        <dbReference type="ARBA" id="ARBA00023082"/>
    </source>
</evidence>
<dbReference type="Pfam" id="PF04542">
    <property type="entry name" value="Sigma70_r2"/>
    <property type="match status" value="1"/>
</dbReference>
<evidence type="ECO:0000256" key="4">
    <source>
        <dbReference type="ARBA" id="ARBA00023125"/>
    </source>
</evidence>
<dbReference type="Pfam" id="PF08281">
    <property type="entry name" value="Sigma70_r4_2"/>
    <property type="match status" value="1"/>
</dbReference>
<dbReference type="Gene3D" id="1.10.10.10">
    <property type="entry name" value="Winged helix-like DNA-binding domain superfamily/Winged helix DNA-binding domain"/>
    <property type="match status" value="1"/>
</dbReference>
<keyword evidence="9" id="KW-1185">Reference proteome</keyword>
<proteinExistence type="inferred from homology"/>
<evidence type="ECO:0000313" key="9">
    <source>
        <dbReference type="Proteomes" id="UP000237968"/>
    </source>
</evidence>
<sequence length="213" mass="23883">MPGDWELDAGLLEAWRGGDDRAGERLFNRHADAVARFFENKLPEGVDDLIQSTFLRMIEGRERIREGVAFRAFVLGIARNVLREHLRGLIRDRQVNPHVDSMATLLPGPSTIAGDRQEQRLLLEALRRLSIDDQVILELFYWEGLKGVEIAAVMDIPASTARSRLERAREQLGKTMAAIAASPDLLRSTLEGLDGWAARLRGRLGPLLDRPLS</sequence>
<accession>A0A2S9YGV3</accession>
<keyword evidence="5" id="KW-0804">Transcription</keyword>
<dbReference type="InterPro" id="IPR013324">
    <property type="entry name" value="RNA_pol_sigma_r3/r4-like"/>
</dbReference>
<dbReference type="GO" id="GO:0016987">
    <property type="term" value="F:sigma factor activity"/>
    <property type="evidence" value="ECO:0007669"/>
    <property type="project" value="UniProtKB-KW"/>
</dbReference>
<dbReference type="GO" id="GO:0003677">
    <property type="term" value="F:DNA binding"/>
    <property type="evidence" value="ECO:0007669"/>
    <property type="project" value="UniProtKB-KW"/>
</dbReference>
<comment type="similarity">
    <text evidence="1">Belongs to the sigma-70 factor family. ECF subfamily.</text>
</comment>
<dbReference type="InterPro" id="IPR013325">
    <property type="entry name" value="RNA_pol_sigma_r2"/>
</dbReference>
<evidence type="ECO:0000256" key="5">
    <source>
        <dbReference type="ARBA" id="ARBA00023163"/>
    </source>
</evidence>
<name>A0A2S9YGV3_9BACT</name>
<keyword evidence="4" id="KW-0238">DNA-binding</keyword>
<protein>
    <submittedName>
        <fullName evidence="8">RNA polymerase sigma factor CarQ</fullName>
    </submittedName>
</protein>
<dbReference type="SUPFAM" id="SSF88946">
    <property type="entry name" value="Sigma2 domain of RNA polymerase sigma factors"/>
    <property type="match status" value="1"/>
</dbReference>
<dbReference type="Proteomes" id="UP000237968">
    <property type="component" value="Unassembled WGS sequence"/>
</dbReference>
<organism evidence="8 9">
    <name type="scientific">Enhygromyxa salina</name>
    <dbReference type="NCBI Taxonomy" id="215803"/>
    <lineage>
        <taxon>Bacteria</taxon>
        <taxon>Pseudomonadati</taxon>
        <taxon>Myxococcota</taxon>
        <taxon>Polyangia</taxon>
        <taxon>Nannocystales</taxon>
        <taxon>Nannocystaceae</taxon>
        <taxon>Enhygromyxa</taxon>
    </lineage>
</organism>
<dbReference type="EMBL" id="PVNK01000044">
    <property type="protein sequence ID" value="PRQ04338.1"/>
    <property type="molecule type" value="Genomic_DNA"/>
</dbReference>
<reference evidence="8 9" key="1">
    <citation type="submission" date="2018-03" db="EMBL/GenBank/DDBJ databases">
        <title>Draft Genome Sequences of the Obligatory Marine Myxobacteria Enhygromyxa salina SWB005.</title>
        <authorList>
            <person name="Poehlein A."/>
            <person name="Moghaddam J.A."/>
            <person name="Harms H."/>
            <person name="Alanjari M."/>
            <person name="Koenig G.M."/>
            <person name="Daniel R."/>
            <person name="Schaeberle T.F."/>
        </authorList>
    </citation>
    <scope>NUCLEOTIDE SEQUENCE [LARGE SCALE GENOMIC DNA]</scope>
    <source>
        <strain evidence="8 9">SWB005</strain>
    </source>
</reference>
<dbReference type="Gene3D" id="1.10.1740.10">
    <property type="match status" value="1"/>
</dbReference>
<evidence type="ECO:0000259" key="6">
    <source>
        <dbReference type="Pfam" id="PF04542"/>
    </source>
</evidence>
<dbReference type="RefSeq" id="WP_258182731.1">
    <property type="nucleotide sequence ID" value="NZ_PVNK01000044.1"/>
</dbReference>
<feature type="domain" description="RNA polymerase sigma-70 region 2" evidence="6">
    <location>
        <begin position="26"/>
        <end position="87"/>
    </location>
</feature>
<keyword evidence="2" id="KW-0805">Transcription regulation</keyword>
<dbReference type="InterPro" id="IPR007627">
    <property type="entry name" value="RNA_pol_sigma70_r2"/>
</dbReference>
<evidence type="ECO:0000259" key="7">
    <source>
        <dbReference type="Pfam" id="PF08281"/>
    </source>
</evidence>
<comment type="caution">
    <text evidence="8">The sequence shown here is derived from an EMBL/GenBank/DDBJ whole genome shotgun (WGS) entry which is preliminary data.</text>
</comment>
<dbReference type="PANTHER" id="PTHR43133">
    <property type="entry name" value="RNA POLYMERASE ECF-TYPE SIGMA FACTO"/>
    <property type="match status" value="1"/>
</dbReference>
<dbReference type="SUPFAM" id="SSF88659">
    <property type="entry name" value="Sigma3 and sigma4 domains of RNA polymerase sigma factors"/>
    <property type="match status" value="1"/>
</dbReference>
<dbReference type="InterPro" id="IPR036388">
    <property type="entry name" value="WH-like_DNA-bd_sf"/>
</dbReference>
<feature type="domain" description="RNA polymerase sigma factor 70 region 4 type 2" evidence="7">
    <location>
        <begin position="120"/>
        <end position="172"/>
    </location>
</feature>
<evidence type="ECO:0000313" key="8">
    <source>
        <dbReference type="EMBL" id="PRQ04338.1"/>
    </source>
</evidence>
<dbReference type="InterPro" id="IPR014284">
    <property type="entry name" value="RNA_pol_sigma-70_dom"/>
</dbReference>
<dbReference type="InterPro" id="IPR039425">
    <property type="entry name" value="RNA_pol_sigma-70-like"/>
</dbReference>
<gene>
    <name evidence="8" type="primary">carQ_2</name>
    <name evidence="8" type="ORF">ENSA5_08470</name>
</gene>
<dbReference type="AlphaFoldDB" id="A0A2S9YGV3"/>
<evidence type="ECO:0000256" key="2">
    <source>
        <dbReference type="ARBA" id="ARBA00023015"/>
    </source>
</evidence>
<keyword evidence="3" id="KW-0731">Sigma factor</keyword>